<keyword evidence="2" id="KW-1185">Reference proteome</keyword>
<dbReference type="EMBL" id="CP104973">
    <property type="protein sequence ID" value="UXN59665.1"/>
    <property type="molecule type" value="Genomic_DNA"/>
</dbReference>
<dbReference type="Proteomes" id="UP001061991">
    <property type="component" value="Chromosome"/>
</dbReference>
<sequence length="206" mass="22691">MIGNDPPHHVSVLKQVGYFYDPGILDNTFTNIDGLEIIKGGNGYYDQYGIGANEEFELPADLAIMLDRFDGLDPGAQGQFLRASYWAAHADFVRMLSKSASMIAAISSVEALAIPKEQRTLASGEVSGSTKAFNDVITRTLGKEYLKQHDLYDVRSDLAHGSRLFLGDAGGMMWRGVRSRAEDQAIQFVQRVLPVILHNWLVLEGA</sequence>
<proteinExistence type="predicted"/>
<protein>
    <submittedName>
        <fullName evidence="1">Uncharacterized protein</fullName>
    </submittedName>
</protein>
<evidence type="ECO:0000313" key="1">
    <source>
        <dbReference type="EMBL" id="UXN59665.1"/>
    </source>
</evidence>
<name>A0ACD4D1R9_9HYPH</name>
<evidence type="ECO:0000313" key="2">
    <source>
        <dbReference type="Proteomes" id="UP001061991"/>
    </source>
</evidence>
<gene>
    <name evidence="1" type="ORF">N8E88_24280</name>
</gene>
<reference evidence="1" key="1">
    <citation type="submission" date="2022-09" db="EMBL/GenBank/DDBJ databases">
        <title>Interaction between co-microsymbionts with complementary sets of symbiotic genes in legume-rhizobium systems.</title>
        <authorList>
            <person name="Safronova V."/>
            <person name="Sazanova A."/>
            <person name="Afonin A."/>
            <person name="Chirak E."/>
        </authorList>
    </citation>
    <scope>NUCLEOTIDE SEQUENCE</scope>
    <source>
        <strain evidence="1">A18/3m</strain>
    </source>
</reference>
<organism evidence="1 2">
    <name type="scientific">Phyllobacterium zundukense</name>
    <dbReference type="NCBI Taxonomy" id="1867719"/>
    <lineage>
        <taxon>Bacteria</taxon>
        <taxon>Pseudomonadati</taxon>
        <taxon>Pseudomonadota</taxon>
        <taxon>Alphaproteobacteria</taxon>
        <taxon>Hyphomicrobiales</taxon>
        <taxon>Phyllobacteriaceae</taxon>
        <taxon>Phyllobacterium</taxon>
    </lineage>
</organism>
<accession>A0ACD4D1R9</accession>